<evidence type="ECO:0000313" key="1">
    <source>
        <dbReference type="EMBL" id="KAF4501921.1"/>
    </source>
</evidence>
<dbReference type="AlphaFoldDB" id="A0A9P5EAL7"/>
<evidence type="ECO:0000313" key="2">
    <source>
        <dbReference type="Proteomes" id="UP000737391"/>
    </source>
</evidence>
<gene>
    <name evidence="1" type="ORF">FAGAP_1896</name>
</gene>
<proteinExistence type="predicted"/>
<comment type="caution">
    <text evidence="1">The sequence shown here is derived from an EMBL/GenBank/DDBJ whole genome shotgun (WGS) entry which is preliminary data.</text>
</comment>
<protein>
    <submittedName>
        <fullName evidence="1">Uncharacterized protein</fullName>
    </submittedName>
</protein>
<accession>A0A9P5EAL7</accession>
<dbReference type="Proteomes" id="UP000737391">
    <property type="component" value="Unassembled WGS sequence"/>
</dbReference>
<reference evidence="1" key="1">
    <citation type="submission" date="2020-01" db="EMBL/GenBank/DDBJ databases">
        <title>Identification and distribution of gene clusters putatively required for synthesis of sphingolipid metabolism inhibitors in phylogenetically diverse species of the filamentous fungus Fusarium.</title>
        <authorList>
            <person name="Kim H.-S."/>
            <person name="Busman M."/>
            <person name="Brown D.W."/>
            <person name="Divon H."/>
            <person name="Uhlig S."/>
            <person name="Proctor R.H."/>
        </authorList>
    </citation>
    <scope>NUCLEOTIDE SEQUENCE</scope>
    <source>
        <strain evidence="1">NRRL 31653</strain>
    </source>
</reference>
<sequence length="852" mass="97321">MQTYSHYLLGDYYGELWNFKPVRQNNHMYPLEFGLMVYMEEQWKNIAWVFLDCAVPAIPNLDTLGDVESSLMDRIAKDKVFGKREKRETPRSVHVLFSSAGTGKTRQIFEPLQKQWGFYLLAPNLAPTAELSKTDDKDLEGMDLIDTKRYSASRDTYTMFADHPQMIPEWIPEKTNVFRPLIVTRVALLYEFLRRYPSLTPRQWLWLQISCDTCDPFDALYRLFRLSADQYLWWDENVYVWAEIPGFIVHKCYSLLSKLPGQLFKGSLYHCFDEAQLTLDDPQAASMLSDLYATLTLIYVIPWSGFNTEERVEEDIEDQEKFRTFRGVEETGPWSRLPLLSRSGRPLPLKSSEVDLDIVEAWVRRPLEVPSTQEFLVLVIQAYRLMDSDKVSTDTPRIHLKELLENRDSEAVASLVTLSLVQLLKADTIPGADSLGLSLLELLAEHGNTAIENMASIIQSISPRVATSNTSLSGVAATLHTGLRNLHIRNMIKSHSLGQRGRYRWSTVFIEELMMLYPRMTAPGSTLSEINMIIKEAESRTTAAAIGALKGQIRKMKSAGKEELVQDLFRAGIRAEMMSSPSIFLKPNFAQLVTYGFALVQKDGDTIRYTFSEPIAVRAVMEYLRTEGGNDYQDLMLQWLVHTQDDSEVRAMLGKATECHSTVYSDVNSLIKLASQVSWKGPPNKTYKHETPGTIWDWMKQQRSGDQVSTPTFMFPDINASPDLVFLLQKQLTDSARHSARESRPSGQVNKLVIISQIKTGRGARFEDAMETLLVCNWHKNLKNGITVRQSRLQSWIRKNYNRIKANHFVCVLDKSVASSIWGNDFTALADAIRRQDSQKGKGWEQQIRKHS</sequence>
<dbReference type="EMBL" id="LUFC02000104">
    <property type="protein sequence ID" value="KAF4501921.1"/>
    <property type="molecule type" value="Genomic_DNA"/>
</dbReference>
<name>A0A9P5EAL7_9HYPO</name>
<organism evidence="1 2">
    <name type="scientific">Fusarium agapanthi</name>
    <dbReference type="NCBI Taxonomy" id="1803897"/>
    <lineage>
        <taxon>Eukaryota</taxon>
        <taxon>Fungi</taxon>
        <taxon>Dikarya</taxon>
        <taxon>Ascomycota</taxon>
        <taxon>Pezizomycotina</taxon>
        <taxon>Sordariomycetes</taxon>
        <taxon>Hypocreomycetidae</taxon>
        <taxon>Hypocreales</taxon>
        <taxon>Nectriaceae</taxon>
        <taxon>Fusarium</taxon>
        <taxon>Fusarium fujikuroi species complex</taxon>
    </lineage>
</organism>
<dbReference type="OrthoDB" id="5065752at2759"/>
<keyword evidence="2" id="KW-1185">Reference proteome</keyword>